<proteinExistence type="predicted"/>
<feature type="transmembrane region" description="Helical" evidence="1">
    <location>
        <begin position="49"/>
        <end position="70"/>
    </location>
</feature>
<feature type="signal peptide" evidence="2">
    <location>
        <begin position="1"/>
        <end position="18"/>
    </location>
</feature>
<comment type="caution">
    <text evidence="3">The sequence shown here is derived from an EMBL/GenBank/DDBJ whole genome shotgun (WGS) entry which is preliminary data.</text>
</comment>
<evidence type="ECO:0000256" key="1">
    <source>
        <dbReference type="SAM" id="Phobius"/>
    </source>
</evidence>
<dbReference type="RefSeq" id="WP_248994278.1">
    <property type="nucleotide sequence ID" value="NZ_JAKIKP010000001.1"/>
</dbReference>
<feature type="chain" id="PRO_5040787726" evidence="2">
    <location>
        <begin position="19"/>
        <end position="193"/>
    </location>
</feature>
<evidence type="ECO:0000313" key="4">
    <source>
        <dbReference type="Proteomes" id="UP001139333"/>
    </source>
</evidence>
<reference evidence="3" key="1">
    <citation type="submission" date="2022-01" db="EMBL/GenBank/DDBJ databases">
        <title>Whole genome-based taxonomy of the Shewanellaceae.</title>
        <authorList>
            <person name="Martin-Rodriguez A.J."/>
        </authorList>
    </citation>
    <scope>NUCLEOTIDE SEQUENCE</scope>
    <source>
        <strain evidence="3">DSM 16422</strain>
    </source>
</reference>
<evidence type="ECO:0000256" key="2">
    <source>
        <dbReference type="SAM" id="SignalP"/>
    </source>
</evidence>
<keyword evidence="1" id="KW-0472">Membrane</keyword>
<keyword evidence="1" id="KW-0812">Transmembrane</keyword>
<keyword evidence="4" id="KW-1185">Reference proteome</keyword>
<keyword evidence="2" id="KW-0732">Signal</keyword>
<dbReference type="AlphaFoldDB" id="A0A9X1ZFV7"/>
<dbReference type="Pfam" id="PF14316">
    <property type="entry name" value="DUF4381"/>
    <property type="match status" value="1"/>
</dbReference>
<sequence>MLTLSTFIIMAAAPSATATAPIVTPAPSPLEQMHDIALPETVSSLPIAPGYWILLAAILIVFTALLAKWLKHKKYHAPRKAALKLLTEMDVQSASFAADVNSLLKRTALTYLPRASLAHLNGTPWFNWLDRRLPTNKQNLIGDLLVKRYQASGLTPEENQQLFSLASLWLNNKDKFEHVAITTTQQGISEVAC</sequence>
<organism evidence="3 4">
    <name type="scientific">Shewanella gaetbuli</name>
    <dbReference type="NCBI Taxonomy" id="220752"/>
    <lineage>
        <taxon>Bacteria</taxon>
        <taxon>Pseudomonadati</taxon>
        <taxon>Pseudomonadota</taxon>
        <taxon>Gammaproteobacteria</taxon>
        <taxon>Alteromonadales</taxon>
        <taxon>Shewanellaceae</taxon>
        <taxon>Shewanella</taxon>
    </lineage>
</organism>
<dbReference type="EMBL" id="JAKIKP010000001">
    <property type="protein sequence ID" value="MCL1141609.1"/>
    <property type="molecule type" value="Genomic_DNA"/>
</dbReference>
<accession>A0A9X1ZFV7</accession>
<evidence type="ECO:0000313" key="3">
    <source>
        <dbReference type="EMBL" id="MCL1141609.1"/>
    </source>
</evidence>
<keyword evidence="1" id="KW-1133">Transmembrane helix</keyword>
<dbReference type="Proteomes" id="UP001139333">
    <property type="component" value="Unassembled WGS sequence"/>
</dbReference>
<gene>
    <name evidence="3" type="ORF">L2672_02680</name>
</gene>
<name>A0A9X1ZFV7_9GAMM</name>
<protein>
    <submittedName>
        <fullName evidence="3">DUF4381 domain-containing protein</fullName>
    </submittedName>
</protein>
<dbReference type="InterPro" id="IPR025489">
    <property type="entry name" value="DUF4381"/>
</dbReference>